<feature type="chain" id="PRO_5037060783" evidence="9">
    <location>
        <begin position="26"/>
        <end position="1082"/>
    </location>
</feature>
<dbReference type="Pfam" id="PF13715">
    <property type="entry name" value="CarbopepD_reg_2"/>
    <property type="match status" value="1"/>
</dbReference>
<name>A0A948TLD5_9BACT</name>
<reference evidence="11" key="2">
    <citation type="submission" date="2021-04" db="EMBL/GenBank/DDBJ databases">
        <authorList>
            <person name="Gilroy R."/>
        </authorList>
    </citation>
    <scope>NUCLEOTIDE SEQUENCE</scope>
    <source>
        <strain evidence="11">8470</strain>
    </source>
</reference>
<dbReference type="InterPro" id="IPR023997">
    <property type="entry name" value="TonB-dep_OMP_SusC/RagA_CS"/>
</dbReference>
<dbReference type="PANTHER" id="PTHR30069:SF29">
    <property type="entry name" value="HEMOGLOBIN AND HEMOGLOBIN-HAPTOGLOBIN-BINDING PROTEIN 1-RELATED"/>
    <property type="match status" value="1"/>
</dbReference>
<dbReference type="InterPro" id="IPR008969">
    <property type="entry name" value="CarboxyPept-like_regulatory"/>
</dbReference>
<reference evidence="11" key="1">
    <citation type="journal article" date="2021" name="PeerJ">
        <title>Extensive microbial diversity within the chicken gut microbiome revealed by metagenomics and culture.</title>
        <authorList>
            <person name="Gilroy R."/>
            <person name="Ravi A."/>
            <person name="Getino M."/>
            <person name="Pursley I."/>
            <person name="Horton D.L."/>
            <person name="Alikhan N.F."/>
            <person name="Baker D."/>
            <person name="Gharbi K."/>
            <person name="Hall N."/>
            <person name="Watson M."/>
            <person name="Adriaenssens E.M."/>
            <person name="Foster-Nyarko E."/>
            <person name="Jarju S."/>
            <person name="Secka A."/>
            <person name="Antonio M."/>
            <person name="Oren A."/>
            <person name="Chaudhuri R.R."/>
            <person name="La Ragione R."/>
            <person name="Hildebrand F."/>
            <person name="Pallen M.J."/>
        </authorList>
    </citation>
    <scope>NUCLEOTIDE SEQUENCE</scope>
    <source>
        <strain evidence="11">8470</strain>
    </source>
</reference>
<evidence type="ECO:0000256" key="6">
    <source>
        <dbReference type="ARBA" id="ARBA00023136"/>
    </source>
</evidence>
<dbReference type="AlphaFoldDB" id="A0A948TLD5"/>
<accession>A0A948TLD5</accession>
<dbReference type="PANTHER" id="PTHR30069">
    <property type="entry name" value="TONB-DEPENDENT OUTER MEMBRANE RECEPTOR"/>
    <property type="match status" value="1"/>
</dbReference>
<dbReference type="NCBIfam" id="TIGR04056">
    <property type="entry name" value="OMP_RagA_SusC"/>
    <property type="match status" value="1"/>
</dbReference>
<comment type="caution">
    <text evidence="11">The sequence shown here is derived from an EMBL/GenBank/DDBJ whole genome shotgun (WGS) entry which is preliminary data.</text>
</comment>
<dbReference type="Gene3D" id="2.170.130.10">
    <property type="entry name" value="TonB-dependent receptor, plug domain"/>
    <property type="match status" value="1"/>
</dbReference>
<sequence>MKNDLLVFSSKKLLFSAFMASAILAGGVLPADAETFHAQTAMQKITVKGQVFDPSGQTVIGANVVEKGTTNAVITDIDGNFVLNVSSRNAVIEISYIGYQTASFPASSKELNRIVLKEDNKVLDEVVVVGYGVQKKTTLTGAIDQVDEKVFESRAVTNVGLALQGQTPGLTVTRASSRPGNEGIAFQIRGATSVNGGSPLIVIDGVPALNGVSFQNMNPDDIETISVLKDGSASIYGAKAANGVILVTTKKGKGKVNVNYDFNMRFTTDGITAFSPTMQEYATVWLEANKEETIKNWWGWLNEENLLLMQSGYEGIYTINHTDWGEKIFLANSRRQDEMFRTRYSYQHNLSISGSTDKSDYRISALYADNQGNLATAYDGQKQINLRLNYGIKLTDWFKLETAASMVRTNTSSPSAGLDNTLYGYEPPLFPAKNPYGQWYANYGKVGDRQPAAATSDGGRDENTNLTTRVDLKAIVDIWKGISFEGMMSFQNEEYRRERYVIPVQTYDWWGNPATEIVNNTQQSLTYPTDVLNIKDSHNPGYLTQANNMLYQYYSALLKYKNTFAGSHNISAMIGINAEKYVTKKLVAARENFEDSGVYDLNLASGTQGNGGGKTQNGTYSYIARVNYDYQEKYLLELLGRRDGNSKFAPGHKFQNFGSVSVGWAFTKEKFMEFVTPVISFGKIRFNYGSSGNDAGLGDFDYVGTIGLGQTYLGSPVISHVSSGYSGLVSYDRTWERVIQKNFGIDINFFDNRLTATFDYFIKDNKGMLSQVTYPSLLGGTPPKTNSGHLNVKGWELSVGWRDNWKDLSYFVNFNVGDTKSMLKELEGADTYGAGKNNVNGYPLNAFFLYRTDGYFKDQAEVDRYYALYGNGGAALSNVMQGSSDALRPGDTKRLDLNGDGKITADGSKDSDLQYVGDANPHYVFGINAGLNWKGFDVSAMFQGVGKQYIMRTGWMAYPFYAQYTNQNPTFLGQTWTEDNPDAKYPRLTSHQNRAHWNYENNDFMLQNSRYIRLKTLIVGYTLPQVWTRKAKLEKVRIYFSGNDLWEATSIADGFDPEMGETSNNNGYPFSRTWSFGVNITL</sequence>
<evidence type="ECO:0000256" key="9">
    <source>
        <dbReference type="SAM" id="SignalP"/>
    </source>
</evidence>
<dbReference type="Pfam" id="PF07715">
    <property type="entry name" value="Plug"/>
    <property type="match status" value="1"/>
</dbReference>
<dbReference type="NCBIfam" id="TIGR04057">
    <property type="entry name" value="SusC_RagA_signa"/>
    <property type="match status" value="1"/>
</dbReference>
<evidence type="ECO:0000256" key="8">
    <source>
        <dbReference type="PROSITE-ProRule" id="PRU01360"/>
    </source>
</evidence>
<comment type="subcellular location">
    <subcellularLocation>
        <location evidence="1 8">Cell outer membrane</location>
        <topology evidence="1 8">Multi-pass membrane protein</topology>
    </subcellularLocation>
</comment>
<dbReference type="InterPro" id="IPR012910">
    <property type="entry name" value="Plug_dom"/>
</dbReference>
<keyword evidence="4 8" id="KW-0812">Transmembrane</keyword>
<dbReference type="GO" id="GO:0009279">
    <property type="term" value="C:cell outer membrane"/>
    <property type="evidence" value="ECO:0007669"/>
    <property type="project" value="UniProtKB-SubCell"/>
</dbReference>
<dbReference type="SUPFAM" id="SSF49464">
    <property type="entry name" value="Carboxypeptidase regulatory domain-like"/>
    <property type="match status" value="1"/>
</dbReference>
<evidence type="ECO:0000256" key="4">
    <source>
        <dbReference type="ARBA" id="ARBA00022692"/>
    </source>
</evidence>
<keyword evidence="2 8" id="KW-0813">Transport</keyword>
<evidence type="ECO:0000256" key="2">
    <source>
        <dbReference type="ARBA" id="ARBA00022448"/>
    </source>
</evidence>
<dbReference type="InterPro" id="IPR036942">
    <property type="entry name" value="Beta-barrel_TonB_sf"/>
</dbReference>
<evidence type="ECO:0000256" key="5">
    <source>
        <dbReference type="ARBA" id="ARBA00022729"/>
    </source>
</evidence>
<evidence type="ECO:0000313" key="12">
    <source>
        <dbReference type="Proteomes" id="UP000784286"/>
    </source>
</evidence>
<keyword evidence="6 8" id="KW-0472">Membrane</keyword>
<dbReference type="GO" id="GO:0015344">
    <property type="term" value="F:siderophore uptake transmembrane transporter activity"/>
    <property type="evidence" value="ECO:0007669"/>
    <property type="project" value="TreeGrafter"/>
</dbReference>
<feature type="domain" description="TonB-dependent receptor plug" evidence="10">
    <location>
        <begin position="136"/>
        <end position="244"/>
    </location>
</feature>
<gene>
    <name evidence="11" type="ORF">H9928_00945</name>
</gene>
<evidence type="ECO:0000256" key="7">
    <source>
        <dbReference type="ARBA" id="ARBA00023237"/>
    </source>
</evidence>
<evidence type="ECO:0000259" key="10">
    <source>
        <dbReference type="Pfam" id="PF07715"/>
    </source>
</evidence>
<evidence type="ECO:0000256" key="3">
    <source>
        <dbReference type="ARBA" id="ARBA00022452"/>
    </source>
</evidence>
<dbReference type="InterPro" id="IPR039426">
    <property type="entry name" value="TonB-dep_rcpt-like"/>
</dbReference>
<dbReference type="GO" id="GO:0044718">
    <property type="term" value="P:siderophore transmembrane transport"/>
    <property type="evidence" value="ECO:0007669"/>
    <property type="project" value="TreeGrafter"/>
</dbReference>
<dbReference type="PROSITE" id="PS52016">
    <property type="entry name" value="TONB_DEPENDENT_REC_3"/>
    <property type="match status" value="1"/>
</dbReference>
<keyword evidence="11" id="KW-0675">Receptor</keyword>
<feature type="signal peptide" evidence="9">
    <location>
        <begin position="1"/>
        <end position="25"/>
    </location>
</feature>
<keyword evidence="5 9" id="KW-0732">Signal</keyword>
<dbReference type="InterPro" id="IPR023996">
    <property type="entry name" value="TonB-dep_OMP_SusC/RagA"/>
</dbReference>
<dbReference type="InterPro" id="IPR037066">
    <property type="entry name" value="Plug_dom_sf"/>
</dbReference>
<protein>
    <submittedName>
        <fullName evidence="11">TonB-dependent receptor</fullName>
    </submittedName>
</protein>
<dbReference type="Gene3D" id="2.60.40.1120">
    <property type="entry name" value="Carboxypeptidase-like, regulatory domain"/>
    <property type="match status" value="1"/>
</dbReference>
<evidence type="ECO:0000313" key="11">
    <source>
        <dbReference type="EMBL" id="MBU3855125.1"/>
    </source>
</evidence>
<evidence type="ECO:0000256" key="1">
    <source>
        <dbReference type="ARBA" id="ARBA00004571"/>
    </source>
</evidence>
<proteinExistence type="inferred from homology"/>
<dbReference type="SUPFAM" id="SSF56935">
    <property type="entry name" value="Porins"/>
    <property type="match status" value="1"/>
</dbReference>
<keyword evidence="3 8" id="KW-1134">Transmembrane beta strand</keyword>
<organism evidence="11 12">
    <name type="scientific">Candidatus Phocaeicola excrementipullorum</name>
    <dbReference type="NCBI Taxonomy" id="2838731"/>
    <lineage>
        <taxon>Bacteria</taxon>
        <taxon>Pseudomonadati</taxon>
        <taxon>Bacteroidota</taxon>
        <taxon>Bacteroidia</taxon>
        <taxon>Bacteroidales</taxon>
        <taxon>Bacteroidaceae</taxon>
        <taxon>Phocaeicola</taxon>
    </lineage>
</organism>
<comment type="similarity">
    <text evidence="8">Belongs to the TonB-dependent receptor family.</text>
</comment>
<dbReference type="EMBL" id="JAHLFJ010000010">
    <property type="protein sequence ID" value="MBU3855125.1"/>
    <property type="molecule type" value="Genomic_DNA"/>
</dbReference>
<dbReference type="Proteomes" id="UP000784286">
    <property type="component" value="Unassembled WGS sequence"/>
</dbReference>
<dbReference type="Gene3D" id="2.40.170.20">
    <property type="entry name" value="TonB-dependent receptor, beta-barrel domain"/>
    <property type="match status" value="1"/>
</dbReference>
<keyword evidence="7 8" id="KW-0998">Cell outer membrane</keyword>